<dbReference type="PROSITE" id="PS50305">
    <property type="entry name" value="SIRTUIN"/>
    <property type="match status" value="1"/>
</dbReference>
<evidence type="ECO:0000256" key="7">
    <source>
        <dbReference type="PROSITE-ProRule" id="PRU00236"/>
    </source>
</evidence>
<dbReference type="PANTHER" id="PTHR11085">
    <property type="entry name" value="NAD-DEPENDENT PROTEIN DEACYLASE SIRTUIN-5, MITOCHONDRIAL-RELATED"/>
    <property type="match status" value="1"/>
</dbReference>
<evidence type="ECO:0000256" key="2">
    <source>
        <dbReference type="ARBA" id="ARBA00006924"/>
    </source>
</evidence>
<feature type="compositionally biased region" description="Low complexity" evidence="8">
    <location>
        <begin position="153"/>
        <end position="183"/>
    </location>
</feature>
<organism evidence="10 11">
    <name type="scientific">Apiotrichum porosum</name>
    <dbReference type="NCBI Taxonomy" id="105984"/>
    <lineage>
        <taxon>Eukaryota</taxon>
        <taxon>Fungi</taxon>
        <taxon>Dikarya</taxon>
        <taxon>Basidiomycota</taxon>
        <taxon>Agaricomycotina</taxon>
        <taxon>Tremellomycetes</taxon>
        <taxon>Trichosporonales</taxon>
        <taxon>Trichosporonaceae</taxon>
        <taxon>Apiotrichum</taxon>
    </lineage>
</organism>
<feature type="region of interest" description="Disordered" evidence="8">
    <location>
        <begin position="148"/>
        <end position="197"/>
    </location>
</feature>
<dbReference type="InterPro" id="IPR003000">
    <property type="entry name" value="Sirtuin"/>
</dbReference>
<dbReference type="EMBL" id="RSCE01000021">
    <property type="protein sequence ID" value="RSH76756.1"/>
    <property type="molecule type" value="Genomic_DNA"/>
</dbReference>
<comment type="caution">
    <text evidence="10">The sequence shown here is derived from an EMBL/GenBank/DDBJ whole genome shotgun (WGS) entry which is preliminary data.</text>
</comment>
<dbReference type="Gene3D" id="2.20.28.200">
    <property type="match status" value="1"/>
</dbReference>
<dbReference type="RefSeq" id="XP_028471903.1">
    <property type="nucleotide sequence ID" value="XM_028620861.1"/>
</dbReference>
<evidence type="ECO:0000259" key="9">
    <source>
        <dbReference type="PROSITE" id="PS50305"/>
    </source>
</evidence>
<gene>
    <name evidence="10" type="ORF">EHS24_005334</name>
</gene>
<dbReference type="InterPro" id="IPR050134">
    <property type="entry name" value="NAD-dep_sirtuin_deacylases"/>
</dbReference>
<evidence type="ECO:0000313" key="10">
    <source>
        <dbReference type="EMBL" id="RSH76756.1"/>
    </source>
</evidence>
<sequence length="407" mass="43755">MVRISIPNLPIRPAGPPNALTRLPLADQAKHLGEFLADGRGQTLVITGAGVSVDSGIRAYRGKEGSYSNPNYQPIFFGQLVEDAPRGQMFRRRYWARSFLGYPPVRDAQPNPNHIYLASLQALGLAPHLITQNVDNLHRKALARVQAAVARNSPSGSSSPTSPSPFPSSSGSGPTGSPSSSTSATHIGPHLDPSDPVLELHGTLARVHCMAHYHEQTRDAWQMQLAEENPVWDETAKMMEETGQKPRTNPDGDVELPGADYTHFTVPTCAECTALGEDHSVVKPNVIFFGETLPVAVKDQSFNLVHNASRLLVLGTSLATYSAFRLIKAAREAGKPVLMISQGPSRADDTEGVDKMDTRAGPVLRAFLDQYLESHSGPQVQGVLSVLDSGIVKSLPADDPRAVSPSS</sequence>
<keyword evidence="3" id="KW-0808">Transferase</keyword>
<evidence type="ECO:0000256" key="4">
    <source>
        <dbReference type="ARBA" id="ARBA00022946"/>
    </source>
</evidence>
<feature type="domain" description="Deacetylase sirtuin-type" evidence="9">
    <location>
        <begin position="22"/>
        <end position="375"/>
    </location>
</feature>
<accession>A0A427XD32</accession>
<dbReference type="AlphaFoldDB" id="A0A427XD32"/>
<name>A0A427XD32_9TREE</name>
<proteinExistence type="inferred from homology"/>
<evidence type="ECO:0000313" key="11">
    <source>
        <dbReference type="Proteomes" id="UP000279236"/>
    </source>
</evidence>
<dbReference type="Pfam" id="PF02146">
    <property type="entry name" value="SIR2"/>
    <property type="match status" value="2"/>
</dbReference>
<evidence type="ECO:0000256" key="6">
    <source>
        <dbReference type="ARBA" id="ARBA00023128"/>
    </source>
</evidence>
<dbReference type="STRING" id="105984.A0A427XD32"/>
<evidence type="ECO:0000256" key="3">
    <source>
        <dbReference type="ARBA" id="ARBA00022679"/>
    </source>
</evidence>
<dbReference type="SUPFAM" id="SSF52467">
    <property type="entry name" value="DHS-like NAD/FAD-binding domain"/>
    <property type="match status" value="1"/>
</dbReference>
<keyword evidence="5" id="KW-0520">NAD</keyword>
<dbReference type="Proteomes" id="UP000279236">
    <property type="component" value="Unassembled WGS sequence"/>
</dbReference>
<evidence type="ECO:0000256" key="1">
    <source>
        <dbReference type="ARBA" id="ARBA00004173"/>
    </source>
</evidence>
<keyword evidence="6" id="KW-0496">Mitochondrion</keyword>
<comment type="subcellular location">
    <subcellularLocation>
        <location evidence="1">Mitochondrion</location>
    </subcellularLocation>
</comment>
<dbReference type="GO" id="GO:0005739">
    <property type="term" value="C:mitochondrion"/>
    <property type="evidence" value="ECO:0007669"/>
    <property type="project" value="UniProtKB-SubCell"/>
</dbReference>
<comment type="caution">
    <text evidence="7">Lacks conserved residue(s) required for the propagation of feature annotation.</text>
</comment>
<keyword evidence="4" id="KW-0809">Transit peptide</keyword>
<dbReference type="GO" id="GO:0017136">
    <property type="term" value="F:histone deacetylase activity, NAD-dependent"/>
    <property type="evidence" value="ECO:0007669"/>
    <property type="project" value="TreeGrafter"/>
</dbReference>
<dbReference type="Gene3D" id="3.40.50.1220">
    <property type="entry name" value="TPP-binding domain"/>
    <property type="match status" value="2"/>
</dbReference>
<dbReference type="InterPro" id="IPR026590">
    <property type="entry name" value="Ssirtuin_cat_dom"/>
</dbReference>
<evidence type="ECO:0000256" key="8">
    <source>
        <dbReference type="SAM" id="MobiDB-lite"/>
    </source>
</evidence>
<comment type="similarity">
    <text evidence="2">Belongs to the sirtuin family. Class I subfamily.</text>
</comment>
<protein>
    <recommendedName>
        <fullName evidence="9">Deacetylase sirtuin-type domain-containing protein</fullName>
    </recommendedName>
</protein>
<keyword evidence="11" id="KW-1185">Reference proteome</keyword>
<dbReference type="PANTHER" id="PTHR11085:SF10">
    <property type="entry name" value="NAD-DEPENDENT PROTEIN DEACYLASE SIRTUIN-5, MITOCHONDRIAL-RELATED"/>
    <property type="match status" value="1"/>
</dbReference>
<evidence type="ECO:0000256" key="5">
    <source>
        <dbReference type="ARBA" id="ARBA00023027"/>
    </source>
</evidence>
<dbReference type="InterPro" id="IPR029035">
    <property type="entry name" value="DHS-like_NAD/FAD-binding_dom"/>
</dbReference>
<dbReference type="GeneID" id="39589877"/>
<dbReference type="OrthoDB" id="424302at2759"/>
<reference evidence="10 11" key="1">
    <citation type="submission" date="2018-11" db="EMBL/GenBank/DDBJ databases">
        <title>Genome sequence of Apiotrichum porosum DSM 27194.</title>
        <authorList>
            <person name="Aliyu H."/>
            <person name="Gorte O."/>
            <person name="Ochsenreither K."/>
        </authorList>
    </citation>
    <scope>NUCLEOTIDE SEQUENCE [LARGE SCALE GENOMIC DNA]</scope>
    <source>
        <strain evidence="10 11">DSM 27194</strain>
    </source>
</reference>
<dbReference type="GO" id="GO:0070403">
    <property type="term" value="F:NAD+ binding"/>
    <property type="evidence" value="ECO:0007669"/>
    <property type="project" value="InterPro"/>
</dbReference>